<dbReference type="PANTHER" id="PTHR19353">
    <property type="entry name" value="FATTY ACID DESATURASE 2"/>
    <property type="match status" value="1"/>
</dbReference>
<comment type="caution">
    <text evidence="3">The sequence shown here is derived from an EMBL/GenBank/DDBJ whole genome shotgun (WGS) entry which is preliminary data.</text>
</comment>
<evidence type="ECO:0000256" key="1">
    <source>
        <dbReference type="SAM" id="Phobius"/>
    </source>
</evidence>
<dbReference type="Proteomes" id="UP000766629">
    <property type="component" value="Unassembled WGS sequence"/>
</dbReference>
<feature type="transmembrane region" description="Helical" evidence="1">
    <location>
        <begin position="58"/>
        <end position="78"/>
    </location>
</feature>
<accession>A0ABS7NDB0</accession>
<keyword evidence="4" id="KW-1185">Reference proteome</keyword>
<evidence type="ECO:0000313" key="4">
    <source>
        <dbReference type="Proteomes" id="UP000766629"/>
    </source>
</evidence>
<feature type="transmembrane region" description="Helical" evidence="1">
    <location>
        <begin position="32"/>
        <end position="52"/>
    </location>
</feature>
<dbReference type="EMBL" id="JAHVJA010000002">
    <property type="protein sequence ID" value="MBY6138729.1"/>
    <property type="molecule type" value="Genomic_DNA"/>
</dbReference>
<feature type="transmembrane region" description="Helical" evidence="1">
    <location>
        <begin position="189"/>
        <end position="207"/>
    </location>
</feature>
<protein>
    <submittedName>
        <fullName evidence="3">Fatty acid desaturase</fullName>
        <ecNumber evidence="3">1.14.19.-</ecNumber>
    </submittedName>
</protein>
<dbReference type="RefSeq" id="WP_222507530.1">
    <property type="nucleotide sequence ID" value="NZ_JAHVJA010000002.1"/>
</dbReference>
<dbReference type="GO" id="GO:0016491">
    <property type="term" value="F:oxidoreductase activity"/>
    <property type="evidence" value="ECO:0007669"/>
    <property type="project" value="UniProtKB-KW"/>
</dbReference>
<keyword evidence="3" id="KW-0560">Oxidoreductase</keyword>
<name>A0ABS7NDB0_9RHOB</name>
<dbReference type="InterPro" id="IPR012171">
    <property type="entry name" value="Fatty_acid_desaturase"/>
</dbReference>
<reference evidence="3 4" key="1">
    <citation type="submission" date="2021-06" db="EMBL/GenBank/DDBJ databases">
        <title>50 bacteria genomes isolated from Dapeng, Shenzhen, China.</title>
        <authorList>
            <person name="Zheng W."/>
            <person name="Yu S."/>
            <person name="Huang Y."/>
        </authorList>
    </citation>
    <scope>NUCLEOTIDE SEQUENCE [LARGE SCALE GENOMIC DNA]</scope>
    <source>
        <strain evidence="3 4">DP1N14-2</strain>
    </source>
</reference>
<keyword evidence="1" id="KW-0472">Membrane</keyword>
<keyword evidence="1" id="KW-1133">Transmembrane helix</keyword>
<dbReference type="PANTHER" id="PTHR19353:SF19">
    <property type="entry name" value="DELTA(5) FATTY ACID DESATURASE C-RELATED"/>
    <property type="match status" value="1"/>
</dbReference>
<keyword evidence="1" id="KW-0812">Transmembrane</keyword>
<evidence type="ECO:0000259" key="2">
    <source>
        <dbReference type="Pfam" id="PF00487"/>
    </source>
</evidence>
<feature type="domain" description="Fatty acid desaturase" evidence="2">
    <location>
        <begin position="58"/>
        <end position="297"/>
    </location>
</feature>
<dbReference type="InterPro" id="IPR005804">
    <property type="entry name" value="FA_desaturase_dom"/>
</dbReference>
<dbReference type="EC" id="1.14.19.-" evidence="3"/>
<organism evidence="3 4">
    <name type="scientific">Leisingera daeponensis</name>
    <dbReference type="NCBI Taxonomy" id="405746"/>
    <lineage>
        <taxon>Bacteria</taxon>
        <taxon>Pseudomonadati</taxon>
        <taxon>Pseudomonadota</taxon>
        <taxon>Alphaproteobacteria</taxon>
        <taxon>Rhodobacterales</taxon>
        <taxon>Roseobacteraceae</taxon>
        <taxon>Leisingera</taxon>
    </lineage>
</organism>
<proteinExistence type="predicted"/>
<gene>
    <name evidence="3" type="ORF">KUV26_04700</name>
</gene>
<sequence>MPDYVPTNAASSGVKLDKKTLKSIAARSDRPGLIYLAQWLAFLTATGTLVWAALGTIWMWPAMLLHGIFLTVPAYSFSHETAHGTAFRSRWLNETVLWVTSLLYMEEPLHRRYTHTNHHTHTWWVGRDSQMPFDTPMGFGGWLAEITGFALLRFHMQVFVHLAAGHYTDTMKMVTPEGEFAKMTRNARIMLMIYALIAAAPFFGVWWPVWLIAIPRVLGAPVMLLFTLIQHVELQENSPSILESTRSFRSNWLAEFLYLKMNNHVEHHLYPQVPFHALPKLAEAVQDQLPEPDPGFFRTNLEVLSVVLRRTLGRPTKAATIRQAPHMITDGGPMQRVAQRTM</sequence>
<dbReference type="Pfam" id="PF00487">
    <property type="entry name" value="FA_desaturase"/>
    <property type="match status" value="1"/>
</dbReference>
<evidence type="ECO:0000313" key="3">
    <source>
        <dbReference type="EMBL" id="MBY6138729.1"/>
    </source>
</evidence>